<dbReference type="EMBL" id="FOOE01000008">
    <property type="protein sequence ID" value="SFF73519.1"/>
    <property type="molecule type" value="Genomic_DNA"/>
</dbReference>
<keyword evidence="2" id="KW-1185">Reference proteome</keyword>
<name>A0A1I2L4S9_9CLOT</name>
<organism evidence="1 2">
    <name type="scientific">Clostridium cadaveris</name>
    <dbReference type="NCBI Taxonomy" id="1529"/>
    <lineage>
        <taxon>Bacteria</taxon>
        <taxon>Bacillati</taxon>
        <taxon>Bacillota</taxon>
        <taxon>Clostridia</taxon>
        <taxon>Eubacteriales</taxon>
        <taxon>Clostridiaceae</taxon>
        <taxon>Clostridium</taxon>
    </lineage>
</organism>
<dbReference type="Proteomes" id="UP000182135">
    <property type="component" value="Unassembled WGS sequence"/>
</dbReference>
<evidence type="ECO:0000313" key="2">
    <source>
        <dbReference type="Proteomes" id="UP000182135"/>
    </source>
</evidence>
<proteinExistence type="predicted"/>
<dbReference type="RefSeq" id="WP_168972047.1">
    <property type="nucleotide sequence ID" value="NZ_BAAACD010000008.1"/>
</dbReference>
<reference evidence="1 2" key="1">
    <citation type="submission" date="2016-10" db="EMBL/GenBank/DDBJ databases">
        <authorList>
            <person name="de Groot N.N."/>
        </authorList>
    </citation>
    <scope>NUCLEOTIDE SEQUENCE [LARGE SCALE GENOMIC DNA]</scope>
    <source>
        <strain evidence="1 2">NLAE-zl-G419</strain>
    </source>
</reference>
<dbReference type="AlphaFoldDB" id="A0A1I2L4S9"/>
<protein>
    <submittedName>
        <fullName evidence="1">Uncharacterized protein</fullName>
    </submittedName>
</protein>
<dbReference type="GeneID" id="90546074"/>
<accession>A0A1I2L4S9</accession>
<dbReference type="STRING" id="1529.SAMN04487885_108115"/>
<evidence type="ECO:0000313" key="1">
    <source>
        <dbReference type="EMBL" id="SFF73519.1"/>
    </source>
</evidence>
<sequence length="52" mass="6139">MNEELLRLLEKYKETQKCLEMGITLVDQKDYAQGKLEIVNMMIHDIEKVLAE</sequence>
<gene>
    <name evidence="1" type="ORF">SAMN04487885_108115</name>
</gene>